<dbReference type="PANTHER" id="PTHR45639:SF3">
    <property type="entry name" value="HYPOXIA UP-REGULATED PROTEIN 1"/>
    <property type="match status" value="1"/>
</dbReference>
<comment type="subcellular location">
    <subcellularLocation>
        <location evidence="1">Endoplasmic reticulum lumen</location>
    </subcellularLocation>
</comment>
<dbReference type="Proteomes" id="UP001497392">
    <property type="component" value="Unassembled WGS sequence"/>
</dbReference>
<protein>
    <submittedName>
        <fullName evidence="9">G13152 protein</fullName>
    </submittedName>
</protein>
<feature type="chain" id="PRO_5046177574" evidence="8">
    <location>
        <begin position="29"/>
        <end position="904"/>
    </location>
</feature>
<dbReference type="PANTHER" id="PTHR45639">
    <property type="entry name" value="HSC70CB, ISOFORM G-RELATED"/>
    <property type="match status" value="1"/>
</dbReference>
<dbReference type="InterPro" id="IPR029047">
    <property type="entry name" value="HSP70_peptide-bd_sf"/>
</dbReference>
<dbReference type="EMBL" id="CAXHTA020000021">
    <property type="protein sequence ID" value="CAL5229767.1"/>
    <property type="molecule type" value="Genomic_DNA"/>
</dbReference>
<evidence type="ECO:0000256" key="3">
    <source>
        <dbReference type="ARBA" id="ARBA00022741"/>
    </source>
</evidence>
<dbReference type="SUPFAM" id="SSF53067">
    <property type="entry name" value="Actin-like ATPase domain"/>
    <property type="match status" value="2"/>
</dbReference>
<keyword evidence="10" id="KW-1185">Reference proteome</keyword>
<keyword evidence="3" id="KW-0547">Nucleotide-binding</keyword>
<dbReference type="Gene3D" id="3.30.420.40">
    <property type="match status" value="2"/>
</dbReference>
<evidence type="ECO:0000313" key="9">
    <source>
        <dbReference type="EMBL" id="CAL5229767.1"/>
    </source>
</evidence>
<feature type="region of interest" description="Disordered" evidence="7">
    <location>
        <begin position="846"/>
        <end position="904"/>
    </location>
</feature>
<dbReference type="PROSITE" id="PS01036">
    <property type="entry name" value="HSP70_3"/>
    <property type="match status" value="1"/>
</dbReference>
<accession>A0ABP1GCF7</accession>
<keyword evidence="2 8" id="KW-0732">Signal</keyword>
<feature type="region of interest" description="Disordered" evidence="7">
    <location>
        <begin position="565"/>
        <end position="632"/>
    </location>
</feature>
<name>A0ABP1GCF7_9CHLO</name>
<evidence type="ECO:0000256" key="6">
    <source>
        <dbReference type="ARBA" id="ARBA00023186"/>
    </source>
</evidence>
<organism evidence="9 10">
    <name type="scientific">Coccomyxa viridis</name>
    <dbReference type="NCBI Taxonomy" id="1274662"/>
    <lineage>
        <taxon>Eukaryota</taxon>
        <taxon>Viridiplantae</taxon>
        <taxon>Chlorophyta</taxon>
        <taxon>core chlorophytes</taxon>
        <taxon>Trebouxiophyceae</taxon>
        <taxon>Trebouxiophyceae incertae sedis</taxon>
        <taxon>Coccomyxaceae</taxon>
        <taxon>Coccomyxa</taxon>
    </lineage>
</organism>
<feature type="signal peptide" evidence="8">
    <location>
        <begin position="1"/>
        <end position="28"/>
    </location>
</feature>
<feature type="compositionally biased region" description="Acidic residues" evidence="7">
    <location>
        <begin position="590"/>
        <end position="606"/>
    </location>
</feature>
<dbReference type="InterPro" id="IPR029048">
    <property type="entry name" value="HSP70_C_sf"/>
</dbReference>
<proteinExistence type="predicted"/>
<evidence type="ECO:0000256" key="2">
    <source>
        <dbReference type="ARBA" id="ARBA00022729"/>
    </source>
</evidence>
<feature type="compositionally biased region" description="Basic and acidic residues" evidence="7">
    <location>
        <begin position="568"/>
        <end position="587"/>
    </location>
</feature>
<reference evidence="9 10" key="1">
    <citation type="submission" date="2024-06" db="EMBL/GenBank/DDBJ databases">
        <authorList>
            <person name="Kraege A."/>
            <person name="Thomma B."/>
        </authorList>
    </citation>
    <scope>NUCLEOTIDE SEQUENCE [LARGE SCALE GENOMIC DNA]</scope>
</reference>
<dbReference type="Gene3D" id="2.60.34.10">
    <property type="entry name" value="Substrate Binding Domain Of DNAk, Chain A, domain 1"/>
    <property type="match status" value="1"/>
</dbReference>
<dbReference type="CDD" id="cd10230">
    <property type="entry name" value="ASKHA_NBD_HSP70_HYOU1"/>
    <property type="match status" value="1"/>
</dbReference>
<evidence type="ECO:0000256" key="1">
    <source>
        <dbReference type="ARBA" id="ARBA00004319"/>
    </source>
</evidence>
<evidence type="ECO:0000256" key="7">
    <source>
        <dbReference type="SAM" id="MobiDB-lite"/>
    </source>
</evidence>
<evidence type="ECO:0000313" key="10">
    <source>
        <dbReference type="Proteomes" id="UP001497392"/>
    </source>
</evidence>
<dbReference type="Pfam" id="PF00012">
    <property type="entry name" value="HSP70"/>
    <property type="match status" value="1"/>
</dbReference>
<dbReference type="Gene3D" id="3.30.30.30">
    <property type="match status" value="1"/>
</dbReference>
<dbReference type="Gene3D" id="3.90.640.10">
    <property type="entry name" value="Actin, Chain A, domain 4"/>
    <property type="match status" value="1"/>
</dbReference>
<feature type="compositionally biased region" description="Acidic residues" evidence="7">
    <location>
        <begin position="871"/>
        <end position="886"/>
    </location>
</feature>
<evidence type="ECO:0000256" key="8">
    <source>
        <dbReference type="SAM" id="SignalP"/>
    </source>
</evidence>
<keyword evidence="4" id="KW-0256">Endoplasmic reticulum</keyword>
<feature type="compositionally biased region" description="Basic and acidic residues" evidence="7">
    <location>
        <begin position="887"/>
        <end position="904"/>
    </location>
</feature>
<evidence type="ECO:0000256" key="5">
    <source>
        <dbReference type="ARBA" id="ARBA00022840"/>
    </source>
</evidence>
<dbReference type="InterPro" id="IPR013126">
    <property type="entry name" value="Hsp_70_fam"/>
</dbReference>
<feature type="compositionally biased region" description="Low complexity" evidence="7">
    <location>
        <begin position="613"/>
        <end position="626"/>
    </location>
</feature>
<dbReference type="InterPro" id="IPR018181">
    <property type="entry name" value="Heat_shock_70_CS"/>
</dbReference>
<dbReference type="PRINTS" id="PR00301">
    <property type="entry name" value="HEATSHOCK70"/>
</dbReference>
<evidence type="ECO:0000256" key="4">
    <source>
        <dbReference type="ARBA" id="ARBA00022824"/>
    </source>
</evidence>
<gene>
    <name evidence="9" type="primary">g13152</name>
    <name evidence="9" type="ORF">VP750_LOCUS11673</name>
</gene>
<dbReference type="Gene3D" id="1.20.1270.10">
    <property type="match status" value="1"/>
</dbReference>
<dbReference type="InterPro" id="IPR043129">
    <property type="entry name" value="ATPase_NBD"/>
</dbReference>
<dbReference type="SUPFAM" id="SSF100934">
    <property type="entry name" value="Heat shock protein 70kD (HSP70), C-terminal subdomain"/>
    <property type="match status" value="1"/>
</dbReference>
<comment type="caution">
    <text evidence="9">The sequence shown here is derived from an EMBL/GenBank/DDBJ whole genome shotgun (WGS) entry which is preliminary data.</text>
</comment>
<sequence length="904" mass="98088">MPFGHSAGRCIPAIILCLGILQAALVQGGPLMAVDLGGEFLKVSVVKPGRTPISIVSNEMSKRRTSAQLAFIEGDRLLGEEAAALAVRYPDRVYARTRDLVGKLALHDDVSKLLTQNLLPYTIVEDPDRKTVGIKTQKGDVVSAEALVGGILHYAKQITSAASDGAQVLDCVIVVPPFFGPAQRQALYDAAHLAGLNVLALINSHAAAALQYGIERDFSNKTEWVILYDMGATSTEAALVKYSSFVVKEFGKPKTFSQFEVKDVAWDASLGAEKLDLILLNHFADEFQEKHSVDIRSFPKAVAKLKRQAKKTKEVLSANTEAPISVEELHNGIDFRSRITRADFEGLAGDFFASAAKPLSAVLARNGLLKGGSGVDVTAVELLGGGSRVPAVQAALSKALGGRTLDKHLDADEAVVLGAGLFAANLSTTFRLRKFGMTDGATFPLMFQLERTDEQDFEAEAYQPKALLPFMKRVPAKRVVHLPEAARDPVEFSLSFNESLPLPQGISSTQLANYHVTGIDDAKAKHSETPKLSVHFAVHASGLLQVTKGEAVFETTEEYTVKVAKPKPKADKADKGKEAPKEAEKPADPASDEDADDAEPQDEETEDSKVADAKAGAAANETAEPAIEYEEMTKTRKKTVRLPLTVAGPGLVMPSMTAEQLKEGKKLMSEFERREAEKRDAERSKNDLEAYIISTGGILEDGAYDEVTTEKQREAFKKELAQAEDWLYEDGAAQSGPVFRKKLAALKQIGDPMSFRAAESASRPKAVEGARQLLELIGKSANAWPTIKPWLNETDIKGLTDQVAAYEKWLAGEVTKQGKLKPDQDPVLKSADVDAKLEDIRKVFNKLKNKKKPKPPPPPPSAANDTSNTTEPEETIEAEYVEVSIEEEIRIEEGSGEMPAKDEL</sequence>
<keyword evidence="5" id="KW-0067">ATP-binding</keyword>
<keyword evidence="6" id="KW-0143">Chaperone</keyword>